<comment type="caution">
    <text evidence="1">The sequence shown here is derived from an EMBL/GenBank/DDBJ whole genome shotgun (WGS) entry which is preliminary data.</text>
</comment>
<dbReference type="Proteomes" id="UP001206925">
    <property type="component" value="Unassembled WGS sequence"/>
</dbReference>
<sequence>DSQRILPSYELRDDVIRSSPLIMGQQLNVEPCKPISGLFDNHQFDLIDPTVTKPALINIQDCCPNSTLFSFKFPRCGLSEVEKDRLDLFPFSDLTGLQSLTTDYKLSVSAMGQMNSQLIYQDQDFDSQKPLIDFVGDLVRHSKIMIHEDGQVSFIGTRTEIKDILSVVAEFYTSKNSTKWRKSLVPQFNRLDYNATSYYGSALELETVIVAPPKSPEKIKLKPSPKKKGARNKTPVKHRSNYLQACECLLSIIVDKKRNGKTAVSTLKKSGPELPNLLTQFSASIAGTGIAVLFSVMCKVASGRVPFCSSKLLNTGLGLGLVWLSWAVNKLRDTIVMISKNSYKKKGLKDEEMMKKLDKSVKEIYFRAAALMAVMVLRLA</sequence>
<reference evidence="1" key="1">
    <citation type="submission" date="2022-06" db="EMBL/GenBank/DDBJ databases">
        <title>Uncovering the hologenomic basis of an extraordinary plant invasion.</title>
        <authorList>
            <person name="Bieker V.C."/>
            <person name="Martin M.D."/>
            <person name="Gilbert T."/>
            <person name="Hodgins K."/>
            <person name="Battlay P."/>
            <person name="Petersen B."/>
            <person name="Wilson J."/>
        </authorList>
    </citation>
    <scope>NUCLEOTIDE SEQUENCE</scope>
    <source>
        <strain evidence="1">AA19_3_7</strain>
        <tissue evidence="1">Leaf</tissue>
    </source>
</reference>
<accession>A0AAD5CWT2</accession>
<dbReference type="PANTHER" id="PTHR35095">
    <property type="entry name" value="OS05G0143300 PROTEIN"/>
    <property type="match status" value="1"/>
</dbReference>
<evidence type="ECO:0000313" key="2">
    <source>
        <dbReference type="Proteomes" id="UP001206925"/>
    </source>
</evidence>
<keyword evidence="2" id="KW-1185">Reference proteome</keyword>
<feature type="non-terminal residue" evidence="1">
    <location>
        <position position="380"/>
    </location>
</feature>
<gene>
    <name evidence="1" type="ORF">M8C21_008460</name>
</gene>
<dbReference type="AlphaFoldDB" id="A0AAD5CWT2"/>
<dbReference type="EMBL" id="JAMZMK010006274">
    <property type="protein sequence ID" value="KAI7749808.1"/>
    <property type="molecule type" value="Genomic_DNA"/>
</dbReference>
<dbReference type="PANTHER" id="PTHR35095:SF1">
    <property type="entry name" value="OS05G0143300 PROTEIN"/>
    <property type="match status" value="1"/>
</dbReference>
<protein>
    <submittedName>
        <fullName evidence="1">Uncharacterized protein</fullName>
    </submittedName>
</protein>
<evidence type="ECO:0000313" key="1">
    <source>
        <dbReference type="EMBL" id="KAI7749808.1"/>
    </source>
</evidence>
<name>A0AAD5CWT2_AMBAR</name>
<proteinExistence type="predicted"/>
<organism evidence="1 2">
    <name type="scientific">Ambrosia artemisiifolia</name>
    <name type="common">Common ragweed</name>
    <dbReference type="NCBI Taxonomy" id="4212"/>
    <lineage>
        <taxon>Eukaryota</taxon>
        <taxon>Viridiplantae</taxon>
        <taxon>Streptophyta</taxon>
        <taxon>Embryophyta</taxon>
        <taxon>Tracheophyta</taxon>
        <taxon>Spermatophyta</taxon>
        <taxon>Magnoliopsida</taxon>
        <taxon>eudicotyledons</taxon>
        <taxon>Gunneridae</taxon>
        <taxon>Pentapetalae</taxon>
        <taxon>asterids</taxon>
        <taxon>campanulids</taxon>
        <taxon>Asterales</taxon>
        <taxon>Asteraceae</taxon>
        <taxon>Asteroideae</taxon>
        <taxon>Heliantheae alliance</taxon>
        <taxon>Heliantheae</taxon>
        <taxon>Ambrosia</taxon>
    </lineage>
</organism>